<comment type="caution">
    <text evidence="2">The sequence shown here is derived from an EMBL/GenBank/DDBJ whole genome shotgun (WGS) entry which is preliminary data.</text>
</comment>
<evidence type="ECO:0000313" key="3">
    <source>
        <dbReference type="Proteomes" id="UP000030416"/>
    </source>
</evidence>
<feature type="domain" description="AB hydrolase-1" evidence="1">
    <location>
        <begin position="10"/>
        <end position="116"/>
    </location>
</feature>
<dbReference type="AlphaFoldDB" id="A0A0A3I609"/>
<reference evidence="2 3" key="1">
    <citation type="submission" date="2014-02" db="EMBL/GenBank/DDBJ databases">
        <title>Draft genome sequence of Lysinibacillus manganicus DSM 26584T.</title>
        <authorList>
            <person name="Zhang F."/>
            <person name="Wang G."/>
            <person name="Zhang L."/>
        </authorList>
    </citation>
    <scope>NUCLEOTIDE SEQUENCE [LARGE SCALE GENOMIC DNA]</scope>
    <source>
        <strain evidence="2 3">DSM 26584</strain>
    </source>
</reference>
<dbReference type="GO" id="GO:0016020">
    <property type="term" value="C:membrane"/>
    <property type="evidence" value="ECO:0007669"/>
    <property type="project" value="TreeGrafter"/>
</dbReference>
<organism evidence="2 3">
    <name type="scientific">Ureibacillus manganicus DSM 26584</name>
    <dbReference type="NCBI Taxonomy" id="1384049"/>
    <lineage>
        <taxon>Bacteria</taxon>
        <taxon>Bacillati</taxon>
        <taxon>Bacillota</taxon>
        <taxon>Bacilli</taxon>
        <taxon>Bacillales</taxon>
        <taxon>Caryophanaceae</taxon>
        <taxon>Ureibacillus</taxon>
    </lineage>
</organism>
<accession>A0A0A3I609</accession>
<sequence>MIPNLTSKEWIVFFHGLGGNCSIFKKQIPLFKEKYNLLLIDLPGHGESNDLSKKETSTLLATSHLVIDILNKENIETAHFVGVSLGTILMQYIAIHYPKRIKSMVLAGAVAKWRTWGEIIGRPTLMKGVRNLLPYKVPYVAFAFILMPKSNHKTSRKIFIREAKKLSKKAYHRWALVARDAYKLYNQLKGLNNKIPKLYISGNEDHMFLKGINAYVKNEEFSELHLIDKCGHVCNIEKPVEFNEVTLEFIHKHAAADQVLYKKIV</sequence>
<dbReference type="Pfam" id="PF00561">
    <property type="entry name" value="Abhydrolase_1"/>
    <property type="match status" value="1"/>
</dbReference>
<dbReference type="Gene3D" id="3.40.50.1820">
    <property type="entry name" value="alpha/beta hydrolase"/>
    <property type="match status" value="1"/>
</dbReference>
<dbReference type="InterPro" id="IPR029058">
    <property type="entry name" value="AB_hydrolase_fold"/>
</dbReference>
<dbReference type="SUPFAM" id="SSF53474">
    <property type="entry name" value="alpha/beta-Hydrolases"/>
    <property type="match status" value="1"/>
</dbReference>
<dbReference type="EMBL" id="JPVN01000008">
    <property type="protein sequence ID" value="KGR78950.1"/>
    <property type="molecule type" value="Genomic_DNA"/>
</dbReference>
<protein>
    <recommendedName>
        <fullName evidence="1">AB hydrolase-1 domain-containing protein</fullName>
    </recommendedName>
</protein>
<name>A0A0A3I609_9BACL</name>
<dbReference type="PRINTS" id="PR00111">
    <property type="entry name" value="ABHYDROLASE"/>
</dbReference>
<dbReference type="InterPro" id="IPR000073">
    <property type="entry name" value="AB_hydrolase_1"/>
</dbReference>
<dbReference type="InterPro" id="IPR050266">
    <property type="entry name" value="AB_hydrolase_sf"/>
</dbReference>
<proteinExistence type="predicted"/>
<dbReference type="PANTHER" id="PTHR43798">
    <property type="entry name" value="MONOACYLGLYCEROL LIPASE"/>
    <property type="match status" value="1"/>
</dbReference>
<keyword evidence="3" id="KW-1185">Reference proteome</keyword>
<dbReference type="Proteomes" id="UP000030416">
    <property type="component" value="Unassembled WGS sequence"/>
</dbReference>
<evidence type="ECO:0000259" key="1">
    <source>
        <dbReference type="Pfam" id="PF00561"/>
    </source>
</evidence>
<dbReference type="STRING" id="1384049.CD29_07925"/>
<dbReference type="PANTHER" id="PTHR43798:SF33">
    <property type="entry name" value="HYDROLASE, PUTATIVE (AFU_ORTHOLOGUE AFUA_2G14860)-RELATED"/>
    <property type="match status" value="1"/>
</dbReference>
<dbReference type="eggNOG" id="COG2267">
    <property type="taxonomic scope" value="Bacteria"/>
</dbReference>
<gene>
    <name evidence="2" type="ORF">CD29_07925</name>
</gene>
<evidence type="ECO:0000313" key="2">
    <source>
        <dbReference type="EMBL" id="KGR78950.1"/>
    </source>
</evidence>